<evidence type="ECO:0000313" key="2">
    <source>
        <dbReference type="Proteomes" id="UP000053477"/>
    </source>
</evidence>
<reference evidence="1 2" key="1">
    <citation type="submission" date="2015-04" db="EMBL/GenBank/DDBJ databases">
        <title>Complete genome sequence of Schizopora paradoxa KUC8140, a cosmopolitan wood degrader in East Asia.</title>
        <authorList>
            <consortium name="DOE Joint Genome Institute"/>
            <person name="Min B."/>
            <person name="Park H."/>
            <person name="Jang Y."/>
            <person name="Kim J.-J."/>
            <person name="Kim K.H."/>
            <person name="Pangilinan J."/>
            <person name="Lipzen A."/>
            <person name="Riley R."/>
            <person name="Grigoriev I.V."/>
            <person name="Spatafora J.W."/>
            <person name="Choi I.-G."/>
        </authorList>
    </citation>
    <scope>NUCLEOTIDE SEQUENCE [LARGE SCALE GENOMIC DNA]</scope>
    <source>
        <strain evidence="1 2">KUC8140</strain>
    </source>
</reference>
<name>A0A0H2RXP6_9AGAM</name>
<dbReference type="AlphaFoldDB" id="A0A0H2RXP6"/>
<evidence type="ECO:0000313" key="1">
    <source>
        <dbReference type="EMBL" id="KLO16529.1"/>
    </source>
</evidence>
<keyword evidence="2" id="KW-1185">Reference proteome</keyword>
<organism evidence="1 2">
    <name type="scientific">Schizopora paradoxa</name>
    <dbReference type="NCBI Taxonomy" id="27342"/>
    <lineage>
        <taxon>Eukaryota</taxon>
        <taxon>Fungi</taxon>
        <taxon>Dikarya</taxon>
        <taxon>Basidiomycota</taxon>
        <taxon>Agaricomycotina</taxon>
        <taxon>Agaricomycetes</taxon>
        <taxon>Hymenochaetales</taxon>
        <taxon>Schizoporaceae</taxon>
        <taxon>Schizopora</taxon>
    </lineage>
</organism>
<protein>
    <submittedName>
        <fullName evidence="1">Uncharacterized protein</fullName>
    </submittedName>
</protein>
<gene>
    <name evidence="1" type="ORF">SCHPADRAFT_901484</name>
</gene>
<sequence length="70" mass="7445">MDCQNGLQVGKVELKDCKGVVKEVLGRLKKRYANEPGNGGACVSVDGSSIQNSKSGIDELVAIVQIVRNK</sequence>
<feature type="non-terminal residue" evidence="1">
    <location>
        <position position="70"/>
    </location>
</feature>
<accession>A0A0H2RXP6</accession>
<dbReference type="EMBL" id="KQ085915">
    <property type="protein sequence ID" value="KLO16529.1"/>
    <property type="molecule type" value="Genomic_DNA"/>
</dbReference>
<dbReference type="InParanoid" id="A0A0H2RXP6"/>
<dbReference type="Proteomes" id="UP000053477">
    <property type="component" value="Unassembled WGS sequence"/>
</dbReference>
<proteinExistence type="predicted"/>